<dbReference type="Pfam" id="PF07963">
    <property type="entry name" value="N_methyl"/>
    <property type="match status" value="1"/>
</dbReference>
<gene>
    <name evidence="2" type="ORF">LRP49_13590</name>
</gene>
<dbReference type="RefSeq" id="WP_274142851.1">
    <property type="nucleotide sequence ID" value="NZ_JAJUBB010000009.1"/>
</dbReference>
<dbReference type="EMBL" id="JAJUBB010000009">
    <property type="protein sequence ID" value="MDD1782205.1"/>
    <property type="molecule type" value="Genomic_DNA"/>
</dbReference>
<evidence type="ECO:0000313" key="2">
    <source>
        <dbReference type="EMBL" id="MDD1782205.1"/>
    </source>
</evidence>
<reference evidence="2" key="1">
    <citation type="submission" date="2021-12" db="EMBL/GenBank/DDBJ databases">
        <title>Enterovibrio ZSDZ35 sp. nov. and Enterovibrio ZSDZ42 sp. nov., isolated from coastal seawater in Qingdao.</title>
        <authorList>
            <person name="Zhang P."/>
        </authorList>
    </citation>
    <scope>NUCLEOTIDE SEQUENCE</scope>
    <source>
        <strain evidence="2">ZSDZ35</strain>
    </source>
</reference>
<keyword evidence="1" id="KW-1133">Transmembrane helix</keyword>
<evidence type="ECO:0000313" key="3">
    <source>
        <dbReference type="Proteomes" id="UP001149821"/>
    </source>
</evidence>
<dbReference type="InterPro" id="IPR012902">
    <property type="entry name" value="N_methyl_site"/>
</dbReference>
<keyword evidence="1" id="KW-0812">Transmembrane</keyword>
<protein>
    <submittedName>
        <fullName evidence="2">Type II secretion system GspH family protein</fullName>
    </submittedName>
</protein>
<dbReference type="NCBIfam" id="TIGR02532">
    <property type="entry name" value="IV_pilin_GFxxxE"/>
    <property type="match status" value="1"/>
</dbReference>
<proteinExistence type="predicted"/>
<keyword evidence="1" id="KW-0472">Membrane</keyword>
<evidence type="ECO:0000256" key="1">
    <source>
        <dbReference type="SAM" id="Phobius"/>
    </source>
</evidence>
<organism evidence="2 3">
    <name type="scientific">Enterovibrio qingdaonensis</name>
    <dbReference type="NCBI Taxonomy" id="2899818"/>
    <lineage>
        <taxon>Bacteria</taxon>
        <taxon>Pseudomonadati</taxon>
        <taxon>Pseudomonadota</taxon>
        <taxon>Gammaproteobacteria</taxon>
        <taxon>Vibrionales</taxon>
        <taxon>Vibrionaceae</taxon>
        <taxon>Enterovibrio</taxon>
    </lineage>
</organism>
<comment type="caution">
    <text evidence="2">The sequence shown here is derived from an EMBL/GenBank/DDBJ whole genome shotgun (WGS) entry which is preliminary data.</text>
</comment>
<feature type="transmembrane region" description="Helical" evidence="1">
    <location>
        <begin position="36"/>
        <end position="59"/>
    </location>
</feature>
<name>A0ABT5QNY5_9GAMM</name>
<dbReference type="Proteomes" id="UP001149821">
    <property type="component" value="Unassembled WGS sequence"/>
</dbReference>
<keyword evidence="3" id="KW-1185">Reference proteome</keyword>
<sequence length="217" mass="23739">MLQPVSAPTARAISMPVAEQSHQNYYYQRGYTLVELVIGIVVFGVALVLMSTTLFPMFAKSADPHYEARAAALGQAVMTDVLARQFDKHSDPNGSRWRCDENAAAVRNNNILSPDPIPQCSRNLAGVSHNNFVAVEDYIGCWGVKAACTQDYRGTLDGLVGGLASDFLGFSVDINVVYDTSTFTDATNNDYLYKRVDLTVNTGSFGSYDFSAYRGNF</sequence>
<dbReference type="PROSITE" id="PS00409">
    <property type="entry name" value="PROKAR_NTER_METHYL"/>
    <property type="match status" value="1"/>
</dbReference>
<accession>A0ABT5QNY5</accession>